<organism evidence="2 3">
    <name type="scientific">candidate division TA06 bacterium</name>
    <dbReference type="NCBI Taxonomy" id="2250710"/>
    <lineage>
        <taxon>Bacteria</taxon>
        <taxon>Bacteria division TA06</taxon>
    </lineage>
</organism>
<dbReference type="InterPro" id="IPR038573">
    <property type="entry name" value="BrnT_sf"/>
</dbReference>
<dbReference type="Proteomes" id="UP000736328">
    <property type="component" value="Unassembled WGS sequence"/>
</dbReference>
<comment type="caution">
    <text evidence="2">The sequence shown here is derived from an EMBL/GenBank/DDBJ whole genome shotgun (WGS) entry which is preliminary data.</text>
</comment>
<sequence length="104" mass="12359">MIAYPQFNGFDGDSANRDKNKNKHQVEWWECEEAFFNQPLYVQSDAAHSHQEPRYYALGKTGQGRLLFIIFTNRRSKIRIISARDMHKKERRIYHEKAQKDSGI</sequence>
<dbReference type="Pfam" id="PF04365">
    <property type="entry name" value="BrnT_toxin"/>
    <property type="match status" value="1"/>
</dbReference>
<proteinExistence type="predicted"/>
<evidence type="ECO:0000313" key="3">
    <source>
        <dbReference type="Proteomes" id="UP000736328"/>
    </source>
</evidence>
<accession>A0A933MKD1</accession>
<gene>
    <name evidence="2" type="ORF">HY768_06575</name>
</gene>
<evidence type="ECO:0000256" key="1">
    <source>
        <dbReference type="SAM" id="MobiDB-lite"/>
    </source>
</evidence>
<evidence type="ECO:0000313" key="2">
    <source>
        <dbReference type="EMBL" id="MBI4726873.1"/>
    </source>
</evidence>
<reference evidence="2" key="1">
    <citation type="submission" date="2020-07" db="EMBL/GenBank/DDBJ databases">
        <title>Huge and variable diversity of episymbiotic CPR bacteria and DPANN archaea in groundwater ecosystems.</title>
        <authorList>
            <person name="He C.Y."/>
            <person name="Keren R."/>
            <person name="Whittaker M."/>
            <person name="Farag I.F."/>
            <person name="Doudna J."/>
            <person name="Cate J.H.D."/>
            <person name="Banfield J.F."/>
        </authorList>
    </citation>
    <scope>NUCLEOTIDE SEQUENCE</scope>
    <source>
        <strain evidence="2">NC_groundwater_1520_Pr4_B-0.1um_53_5</strain>
    </source>
</reference>
<name>A0A933MKD1_UNCT6</name>
<protein>
    <submittedName>
        <fullName evidence="2">BrnT family toxin</fullName>
    </submittedName>
</protein>
<dbReference type="InterPro" id="IPR007460">
    <property type="entry name" value="BrnT_toxin"/>
</dbReference>
<dbReference type="EMBL" id="JACQXR010000086">
    <property type="protein sequence ID" value="MBI4726873.1"/>
    <property type="molecule type" value="Genomic_DNA"/>
</dbReference>
<feature type="region of interest" description="Disordered" evidence="1">
    <location>
        <begin position="1"/>
        <end position="22"/>
    </location>
</feature>
<dbReference type="Gene3D" id="3.10.450.530">
    <property type="entry name" value="Ribonuclease toxin, BrnT, of type II toxin-antitoxin system"/>
    <property type="match status" value="1"/>
</dbReference>
<dbReference type="AlphaFoldDB" id="A0A933MKD1"/>